<accession>A0ABM1MSM3</accession>
<evidence type="ECO:0000313" key="2">
    <source>
        <dbReference type="Proteomes" id="UP000695000"/>
    </source>
</evidence>
<feature type="transmembrane region" description="Helical" evidence="1">
    <location>
        <begin position="120"/>
        <end position="140"/>
    </location>
</feature>
<dbReference type="InterPro" id="IPR049352">
    <property type="entry name" value="Rost"/>
</dbReference>
<dbReference type="PANTHER" id="PTHR12242">
    <property type="entry name" value="OS02G0130600 PROTEIN-RELATED"/>
    <property type="match status" value="1"/>
</dbReference>
<keyword evidence="1" id="KW-0472">Membrane</keyword>
<dbReference type="Proteomes" id="UP000695000">
    <property type="component" value="Unplaced"/>
</dbReference>
<keyword evidence="1" id="KW-0812">Transmembrane</keyword>
<name>A0ABM1MSM3_NICVS</name>
<reference evidence="3" key="1">
    <citation type="submission" date="2025-08" db="UniProtKB">
        <authorList>
            <consortium name="RefSeq"/>
        </authorList>
    </citation>
    <scope>IDENTIFICATION</scope>
    <source>
        <tissue evidence="3">Whole Larva</tissue>
    </source>
</reference>
<dbReference type="RefSeq" id="XP_017777573.1">
    <property type="nucleotide sequence ID" value="XM_017922084.1"/>
</dbReference>
<feature type="transmembrane region" description="Helical" evidence="1">
    <location>
        <begin position="152"/>
        <end position="169"/>
    </location>
</feature>
<dbReference type="Pfam" id="PF21534">
    <property type="entry name" value="Rost"/>
    <property type="match status" value="1"/>
</dbReference>
<feature type="transmembrane region" description="Helical" evidence="1">
    <location>
        <begin position="176"/>
        <end position="196"/>
    </location>
</feature>
<keyword evidence="2" id="KW-1185">Reference proteome</keyword>
<organism evidence="2 3">
    <name type="scientific">Nicrophorus vespilloides</name>
    <name type="common">Boreal carrion beetle</name>
    <dbReference type="NCBI Taxonomy" id="110193"/>
    <lineage>
        <taxon>Eukaryota</taxon>
        <taxon>Metazoa</taxon>
        <taxon>Ecdysozoa</taxon>
        <taxon>Arthropoda</taxon>
        <taxon>Hexapoda</taxon>
        <taxon>Insecta</taxon>
        <taxon>Pterygota</taxon>
        <taxon>Neoptera</taxon>
        <taxon>Endopterygota</taxon>
        <taxon>Coleoptera</taxon>
        <taxon>Polyphaga</taxon>
        <taxon>Staphyliniformia</taxon>
        <taxon>Silphidae</taxon>
        <taxon>Nicrophorinae</taxon>
        <taxon>Nicrophorus</taxon>
    </lineage>
</organism>
<sequence length="266" mass="31803">MCKWKPFREEFTISRLKLEYSYDEDFSVTRWQATRRVDEHYLIYRCLHFMCFLLTVYVKLRLTPSEKLVISLVYFTYWSFGINFAHSMLGLFAVCRAYIKQQDGKPEDHNSRFLHKCYLICFNISICFAICVVFVFWFGVRYMKEDDTIDTSKYFHTWTAIIVVMDFFVTSVPIYLLLVVPAQAIGLIYAIFNFAYCKSGGQDYYGNNYIYPKFKWNEDTLEPILYTVLTLSQVLLVHLSLFGMHLVKVHFFHICYKDNKERRSFD</sequence>
<feature type="transmembrane region" description="Helical" evidence="1">
    <location>
        <begin position="42"/>
        <end position="60"/>
    </location>
</feature>
<feature type="transmembrane region" description="Helical" evidence="1">
    <location>
        <begin position="80"/>
        <end position="99"/>
    </location>
</feature>
<evidence type="ECO:0000313" key="3">
    <source>
        <dbReference type="RefSeq" id="XP_017777573.1"/>
    </source>
</evidence>
<proteinExistence type="predicted"/>
<keyword evidence="1" id="KW-1133">Transmembrane helix</keyword>
<gene>
    <name evidence="3" type="primary">LOC108563414</name>
</gene>
<dbReference type="GeneID" id="108563414"/>
<feature type="transmembrane region" description="Helical" evidence="1">
    <location>
        <begin position="224"/>
        <end position="247"/>
    </location>
</feature>
<protein>
    <submittedName>
        <fullName evidence="3">Protein rolling stone-like</fullName>
    </submittedName>
</protein>
<evidence type="ECO:0000256" key="1">
    <source>
        <dbReference type="SAM" id="Phobius"/>
    </source>
</evidence>
<dbReference type="PANTHER" id="PTHR12242:SF45">
    <property type="entry name" value="MARVEL DOMAIN-CONTAINING PROTEIN"/>
    <property type="match status" value="1"/>
</dbReference>